<feature type="transmembrane region" description="Helical" evidence="1">
    <location>
        <begin position="106"/>
        <end position="127"/>
    </location>
</feature>
<dbReference type="Proteomes" id="UP000320176">
    <property type="component" value="Unassembled WGS sequence"/>
</dbReference>
<accession>A0A5C6ANM9</accession>
<keyword evidence="2" id="KW-0548">Nucleotidyltransferase</keyword>
<dbReference type="EMBL" id="SJPN01000005">
    <property type="protein sequence ID" value="TWU01117.1"/>
    <property type="molecule type" value="Genomic_DNA"/>
</dbReference>
<feature type="transmembrane region" description="Helical" evidence="1">
    <location>
        <begin position="34"/>
        <end position="55"/>
    </location>
</feature>
<dbReference type="GO" id="GO:0005886">
    <property type="term" value="C:plasma membrane"/>
    <property type="evidence" value="ECO:0007669"/>
    <property type="project" value="TreeGrafter"/>
</dbReference>
<feature type="transmembrane region" description="Helical" evidence="1">
    <location>
        <begin position="229"/>
        <end position="250"/>
    </location>
</feature>
<name>A0A5C6ANM9_9BACT</name>
<dbReference type="PANTHER" id="PTHR43535:SF1">
    <property type="entry name" value="PHOSPHATIDATE CYTIDYLYLTRANSFERASE"/>
    <property type="match status" value="1"/>
</dbReference>
<protein>
    <submittedName>
        <fullName evidence="2">Phosphatidate cytidylyltransferase</fullName>
        <ecNumber evidence="2">2.7.7.41</ecNumber>
    </submittedName>
</protein>
<feature type="transmembrane region" description="Helical" evidence="1">
    <location>
        <begin position="147"/>
        <end position="173"/>
    </location>
</feature>
<evidence type="ECO:0000313" key="3">
    <source>
        <dbReference type="Proteomes" id="UP000320176"/>
    </source>
</evidence>
<feature type="transmembrane region" description="Helical" evidence="1">
    <location>
        <begin position="294"/>
        <end position="315"/>
    </location>
</feature>
<keyword evidence="1" id="KW-1133">Transmembrane helix</keyword>
<proteinExistence type="predicted"/>
<gene>
    <name evidence="2" type="primary">cdsA_2</name>
    <name evidence="2" type="ORF">Pla52n_44890</name>
</gene>
<reference evidence="2 3" key="1">
    <citation type="submission" date="2019-02" db="EMBL/GenBank/DDBJ databases">
        <title>Deep-cultivation of Planctomycetes and their phenomic and genomic characterization uncovers novel biology.</title>
        <authorList>
            <person name="Wiegand S."/>
            <person name="Jogler M."/>
            <person name="Boedeker C."/>
            <person name="Pinto D."/>
            <person name="Vollmers J."/>
            <person name="Rivas-Marin E."/>
            <person name="Kohn T."/>
            <person name="Peeters S.H."/>
            <person name="Heuer A."/>
            <person name="Rast P."/>
            <person name="Oberbeckmann S."/>
            <person name="Bunk B."/>
            <person name="Jeske O."/>
            <person name="Meyerdierks A."/>
            <person name="Storesund J.E."/>
            <person name="Kallscheuer N."/>
            <person name="Luecker S."/>
            <person name="Lage O.M."/>
            <person name="Pohl T."/>
            <person name="Merkel B.J."/>
            <person name="Hornburger P."/>
            <person name="Mueller R.-W."/>
            <person name="Bruemmer F."/>
            <person name="Labrenz M."/>
            <person name="Spormann A.M."/>
            <person name="Op Den Camp H."/>
            <person name="Overmann J."/>
            <person name="Amann R."/>
            <person name="Jetten M.S.M."/>
            <person name="Mascher T."/>
            <person name="Medema M.H."/>
            <person name="Devos D.P."/>
            <person name="Kaster A.-K."/>
            <person name="Ovreas L."/>
            <person name="Rohde M."/>
            <person name="Galperin M.Y."/>
            <person name="Jogler C."/>
        </authorList>
    </citation>
    <scope>NUCLEOTIDE SEQUENCE [LARGE SCALE GENOMIC DNA]</scope>
    <source>
        <strain evidence="2 3">Pla52n</strain>
    </source>
</reference>
<feature type="transmembrane region" description="Helical" evidence="1">
    <location>
        <begin position="336"/>
        <end position="358"/>
    </location>
</feature>
<sequence>MAFYSLACASCWYLPHFQSMSIRAQSTRLRSEAVSANLCWIPLLDFGVVSLALPFRCGPSLILSQVTVEPPSDLEPTPVPPIDSAMLSQQITNSEPSVWWTANTSILLAVIVLALGVASLVGFILSRRESMGLESAIIRRFNHKLRVWWMMTAIFFLGFLLHRLGVVVLFGLVSFWALREFITMTPTRRGDHRTLFWVFFIFTPLQYLLIAMGSHPPKFLPWAANVDFYGFYSIMIPVYASLFIPARAAIAGDYKRFLERSAKIQAGLLICVYSLSYAPALLDLNLVRTGGEAWGGSNVSLLVFLVVIAQVASVLERGWSKLAGKHVIAEKINGSRTWEGFLGSMVTTGLVAASLYWATPFHPWEAGVLGAVVTVMACGGTMTMSAIKRDRGVTDTGTLVQGHAGVLDQIDNVCFAAPVFYHLTRFFFSVP</sequence>
<keyword evidence="1" id="KW-0472">Membrane</keyword>
<keyword evidence="3" id="KW-1185">Reference proteome</keyword>
<dbReference type="Pfam" id="PF01148">
    <property type="entry name" value="CTP_transf_1"/>
    <property type="match status" value="1"/>
</dbReference>
<dbReference type="PANTHER" id="PTHR43535">
    <property type="entry name" value="PHOSPHATIDATE CYTIDYLYLTRANSFERASE"/>
    <property type="match status" value="1"/>
</dbReference>
<organism evidence="2 3">
    <name type="scientific">Stieleria varia</name>
    <dbReference type="NCBI Taxonomy" id="2528005"/>
    <lineage>
        <taxon>Bacteria</taxon>
        <taxon>Pseudomonadati</taxon>
        <taxon>Planctomycetota</taxon>
        <taxon>Planctomycetia</taxon>
        <taxon>Pirellulales</taxon>
        <taxon>Pirellulaceae</taxon>
        <taxon>Stieleria</taxon>
    </lineage>
</organism>
<dbReference type="AlphaFoldDB" id="A0A5C6ANM9"/>
<feature type="transmembrane region" description="Helical" evidence="1">
    <location>
        <begin position="364"/>
        <end position="382"/>
    </location>
</feature>
<evidence type="ECO:0000313" key="2">
    <source>
        <dbReference type="EMBL" id="TWU01117.1"/>
    </source>
</evidence>
<dbReference type="EC" id="2.7.7.41" evidence="2"/>
<dbReference type="GO" id="GO:0009273">
    <property type="term" value="P:peptidoglycan-based cell wall biogenesis"/>
    <property type="evidence" value="ECO:0007669"/>
    <property type="project" value="TreeGrafter"/>
</dbReference>
<keyword evidence="1" id="KW-0812">Transmembrane</keyword>
<feature type="transmembrane region" description="Helical" evidence="1">
    <location>
        <begin position="262"/>
        <end position="282"/>
    </location>
</feature>
<evidence type="ECO:0000256" key="1">
    <source>
        <dbReference type="SAM" id="Phobius"/>
    </source>
</evidence>
<keyword evidence="2" id="KW-0808">Transferase</keyword>
<dbReference type="GO" id="GO:0004605">
    <property type="term" value="F:phosphatidate cytidylyltransferase activity"/>
    <property type="evidence" value="ECO:0007669"/>
    <property type="project" value="UniProtKB-EC"/>
</dbReference>
<comment type="caution">
    <text evidence="2">The sequence shown here is derived from an EMBL/GenBank/DDBJ whole genome shotgun (WGS) entry which is preliminary data.</text>
</comment>
<feature type="transmembrane region" description="Helical" evidence="1">
    <location>
        <begin position="194"/>
        <end position="214"/>
    </location>
</feature>